<keyword evidence="2 5" id="KW-0812">Transmembrane</keyword>
<feature type="transmembrane region" description="Helical" evidence="5">
    <location>
        <begin position="22"/>
        <end position="55"/>
    </location>
</feature>
<protein>
    <submittedName>
        <fullName evidence="6">Uncharacterized protein</fullName>
    </submittedName>
</protein>
<reference evidence="6" key="1">
    <citation type="submission" date="2018-05" db="EMBL/GenBank/DDBJ databases">
        <authorList>
            <person name="Lanie J.A."/>
            <person name="Ng W.-L."/>
            <person name="Kazmierczak K.M."/>
            <person name="Andrzejewski T.M."/>
            <person name="Davidsen T.M."/>
            <person name="Wayne K.J."/>
            <person name="Tettelin H."/>
            <person name="Glass J.I."/>
            <person name="Rusch D."/>
            <person name="Podicherti R."/>
            <person name="Tsui H.-C.T."/>
            <person name="Winkler M.E."/>
        </authorList>
    </citation>
    <scope>NUCLEOTIDE SEQUENCE</scope>
</reference>
<dbReference type="InterPro" id="IPR002781">
    <property type="entry name" value="TM_pro_TauE-like"/>
</dbReference>
<feature type="transmembrane region" description="Helical" evidence="5">
    <location>
        <begin position="145"/>
        <end position="168"/>
    </location>
</feature>
<organism evidence="6">
    <name type="scientific">marine metagenome</name>
    <dbReference type="NCBI Taxonomy" id="408172"/>
    <lineage>
        <taxon>unclassified sequences</taxon>
        <taxon>metagenomes</taxon>
        <taxon>ecological metagenomes</taxon>
    </lineage>
</organism>
<evidence type="ECO:0000256" key="5">
    <source>
        <dbReference type="SAM" id="Phobius"/>
    </source>
</evidence>
<feature type="non-terminal residue" evidence="6">
    <location>
        <position position="1"/>
    </location>
</feature>
<dbReference type="EMBL" id="UINC01001372">
    <property type="protein sequence ID" value="SUZ78937.1"/>
    <property type="molecule type" value="Genomic_DNA"/>
</dbReference>
<keyword evidence="4 5" id="KW-0472">Membrane</keyword>
<feature type="transmembrane region" description="Helical" evidence="5">
    <location>
        <begin position="116"/>
        <end position="133"/>
    </location>
</feature>
<feature type="transmembrane region" description="Helical" evidence="5">
    <location>
        <begin position="180"/>
        <end position="201"/>
    </location>
</feature>
<gene>
    <name evidence="6" type="ORF">METZ01_LOCUS31791</name>
</gene>
<evidence type="ECO:0000256" key="2">
    <source>
        <dbReference type="ARBA" id="ARBA00022692"/>
    </source>
</evidence>
<keyword evidence="3 5" id="KW-1133">Transmembrane helix</keyword>
<accession>A0A381QLQ7</accession>
<name>A0A381QLQ7_9ZZZZ</name>
<dbReference type="Pfam" id="PF01925">
    <property type="entry name" value="TauE"/>
    <property type="match status" value="1"/>
</dbReference>
<feature type="transmembrane region" description="Helical" evidence="5">
    <location>
        <begin position="87"/>
        <end position="109"/>
    </location>
</feature>
<sequence length="262" mass="27547">VRIAVEASHQLGVKEVVSGVELLIVGLAALFGSAITAIAGLGGGILLLSVLLQFLDPLEAIPVHAVIQLASNSSRGLILRRDVDWGVVGRFSLLLLPAGIMGLLVAGAFPVDVGRVFIAVFALALVWWPQGLAKLSSYLGGGRRSFIPLGAIAGFLNIPFGVTGPAIAPVFRRELPIRTAMVATFAMAQTFGHLAKIVLFAGDGFAYGNQLGLVTVGVASVLVGTWCGTRVLKRLSEVFFGHLFRVVLTVITLRVLLVAIFD</sequence>
<evidence type="ECO:0000256" key="4">
    <source>
        <dbReference type="ARBA" id="ARBA00023136"/>
    </source>
</evidence>
<feature type="transmembrane region" description="Helical" evidence="5">
    <location>
        <begin position="239"/>
        <end position="261"/>
    </location>
</feature>
<evidence type="ECO:0000256" key="3">
    <source>
        <dbReference type="ARBA" id="ARBA00022989"/>
    </source>
</evidence>
<evidence type="ECO:0000313" key="6">
    <source>
        <dbReference type="EMBL" id="SUZ78937.1"/>
    </source>
</evidence>
<comment type="subcellular location">
    <subcellularLocation>
        <location evidence="1">Membrane</location>
        <topology evidence="1">Multi-pass membrane protein</topology>
    </subcellularLocation>
</comment>
<dbReference type="GO" id="GO:0016020">
    <property type="term" value="C:membrane"/>
    <property type="evidence" value="ECO:0007669"/>
    <property type="project" value="UniProtKB-SubCell"/>
</dbReference>
<proteinExistence type="predicted"/>
<feature type="transmembrane region" description="Helical" evidence="5">
    <location>
        <begin position="207"/>
        <end position="227"/>
    </location>
</feature>
<evidence type="ECO:0000256" key="1">
    <source>
        <dbReference type="ARBA" id="ARBA00004141"/>
    </source>
</evidence>
<dbReference type="AlphaFoldDB" id="A0A381QLQ7"/>